<keyword evidence="1" id="KW-0812">Transmembrane</keyword>
<evidence type="ECO:0000313" key="4">
    <source>
        <dbReference type="Proteomes" id="UP000006727"/>
    </source>
</evidence>
<evidence type="ECO:0000313" key="2">
    <source>
        <dbReference type="EMBL" id="PNR34897.1"/>
    </source>
</evidence>
<feature type="transmembrane region" description="Helical" evidence="1">
    <location>
        <begin position="6"/>
        <end position="24"/>
    </location>
</feature>
<gene>
    <name evidence="2" type="ORF">PHYPA_022795</name>
</gene>
<dbReference type="Proteomes" id="UP000006727">
    <property type="component" value="Chromosome 18"/>
</dbReference>
<dbReference type="Gramene" id="Pp3c18_6369V3.1">
    <property type="protein sequence ID" value="Pp3c18_6369V3.1"/>
    <property type="gene ID" value="Pp3c18_6369"/>
</dbReference>
<dbReference type="EMBL" id="ABEU02000018">
    <property type="protein sequence ID" value="PNR34897.1"/>
    <property type="molecule type" value="Genomic_DNA"/>
</dbReference>
<keyword evidence="1" id="KW-1133">Transmembrane helix</keyword>
<organism evidence="2">
    <name type="scientific">Physcomitrium patens</name>
    <name type="common">Spreading-leaved earth moss</name>
    <name type="synonym">Physcomitrella patens</name>
    <dbReference type="NCBI Taxonomy" id="3218"/>
    <lineage>
        <taxon>Eukaryota</taxon>
        <taxon>Viridiplantae</taxon>
        <taxon>Streptophyta</taxon>
        <taxon>Embryophyta</taxon>
        <taxon>Bryophyta</taxon>
        <taxon>Bryophytina</taxon>
        <taxon>Bryopsida</taxon>
        <taxon>Funariidae</taxon>
        <taxon>Funariales</taxon>
        <taxon>Funariaceae</taxon>
        <taxon>Physcomitrium</taxon>
    </lineage>
</organism>
<evidence type="ECO:0000256" key="1">
    <source>
        <dbReference type="SAM" id="Phobius"/>
    </source>
</evidence>
<dbReference type="InParanoid" id="A0A2K1J039"/>
<sequence length="134" mass="15535">MDQLTMLRFGTILFFFFFFFLLASQLNWHFSLHRLVNLDFHHTLLQLSHLESPQLRVERQPGSSACVTPLPQLSFMINHESFAVNQHSLSLSLSRSTLSPTAYRLPIMEGAVTTVAEKRTQTERRRMKPISCKQ</sequence>
<reference evidence="2 4" key="1">
    <citation type="journal article" date="2008" name="Science">
        <title>The Physcomitrella genome reveals evolutionary insights into the conquest of land by plants.</title>
        <authorList>
            <person name="Rensing S."/>
            <person name="Lang D."/>
            <person name="Zimmer A."/>
            <person name="Terry A."/>
            <person name="Salamov A."/>
            <person name="Shapiro H."/>
            <person name="Nishiyama T."/>
            <person name="Perroud P.-F."/>
            <person name="Lindquist E."/>
            <person name="Kamisugi Y."/>
            <person name="Tanahashi T."/>
            <person name="Sakakibara K."/>
            <person name="Fujita T."/>
            <person name="Oishi K."/>
            <person name="Shin-I T."/>
            <person name="Kuroki Y."/>
            <person name="Toyoda A."/>
            <person name="Suzuki Y."/>
            <person name="Hashimoto A."/>
            <person name="Yamaguchi K."/>
            <person name="Sugano A."/>
            <person name="Kohara Y."/>
            <person name="Fujiyama A."/>
            <person name="Anterola A."/>
            <person name="Aoki S."/>
            <person name="Ashton N."/>
            <person name="Barbazuk W.B."/>
            <person name="Barker E."/>
            <person name="Bennetzen J."/>
            <person name="Bezanilla M."/>
            <person name="Blankenship R."/>
            <person name="Cho S.H."/>
            <person name="Dutcher S."/>
            <person name="Estelle M."/>
            <person name="Fawcett J.A."/>
            <person name="Gundlach H."/>
            <person name="Hanada K."/>
            <person name="Heyl A."/>
            <person name="Hicks K.A."/>
            <person name="Hugh J."/>
            <person name="Lohr M."/>
            <person name="Mayer K."/>
            <person name="Melkozernov A."/>
            <person name="Murata T."/>
            <person name="Nelson D."/>
            <person name="Pils B."/>
            <person name="Prigge M."/>
            <person name="Reiss B."/>
            <person name="Renner T."/>
            <person name="Rombauts S."/>
            <person name="Rushton P."/>
            <person name="Sanderfoot A."/>
            <person name="Schween G."/>
            <person name="Shiu S.-H."/>
            <person name="Stueber K."/>
            <person name="Theodoulou F.L."/>
            <person name="Tu H."/>
            <person name="Van de Peer Y."/>
            <person name="Verrier P.J."/>
            <person name="Waters E."/>
            <person name="Wood A."/>
            <person name="Yang L."/>
            <person name="Cove D."/>
            <person name="Cuming A."/>
            <person name="Hasebe M."/>
            <person name="Lucas S."/>
            <person name="Mishler D.B."/>
            <person name="Reski R."/>
            <person name="Grigoriev I."/>
            <person name="Quatrano R.S."/>
            <person name="Boore J.L."/>
        </authorList>
    </citation>
    <scope>NUCLEOTIDE SEQUENCE [LARGE SCALE GENOMIC DNA]</scope>
    <source>
        <strain evidence="3 4">cv. Gransden 2004</strain>
    </source>
</reference>
<protein>
    <submittedName>
        <fullName evidence="2 3">Uncharacterized protein</fullName>
    </submittedName>
</protein>
<evidence type="ECO:0000313" key="3">
    <source>
        <dbReference type="EnsemblPlants" id="Pp3c18_6369V3.1"/>
    </source>
</evidence>
<reference evidence="2 4" key="2">
    <citation type="journal article" date="2018" name="Plant J.">
        <title>The Physcomitrella patens chromosome-scale assembly reveals moss genome structure and evolution.</title>
        <authorList>
            <person name="Lang D."/>
            <person name="Ullrich K.K."/>
            <person name="Murat F."/>
            <person name="Fuchs J."/>
            <person name="Jenkins J."/>
            <person name="Haas F.B."/>
            <person name="Piednoel M."/>
            <person name="Gundlach H."/>
            <person name="Van Bel M."/>
            <person name="Meyberg R."/>
            <person name="Vives C."/>
            <person name="Morata J."/>
            <person name="Symeonidi A."/>
            <person name="Hiss M."/>
            <person name="Muchero W."/>
            <person name="Kamisugi Y."/>
            <person name="Saleh O."/>
            <person name="Blanc G."/>
            <person name="Decker E.L."/>
            <person name="van Gessel N."/>
            <person name="Grimwood J."/>
            <person name="Hayes R.D."/>
            <person name="Graham S.W."/>
            <person name="Gunter L.E."/>
            <person name="McDaniel S.F."/>
            <person name="Hoernstein S.N.W."/>
            <person name="Larsson A."/>
            <person name="Li F.W."/>
            <person name="Perroud P.F."/>
            <person name="Phillips J."/>
            <person name="Ranjan P."/>
            <person name="Rokshar D.S."/>
            <person name="Rothfels C.J."/>
            <person name="Schneider L."/>
            <person name="Shu S."/>
            <person name="Stevenson D.W."/>
            <person name="Thummler F."/>
            <person name="Tillich M."/>
            <person name="Villarreal Aguilar J.C."/>
            <person name="Widiez T."/>
            <person name="Wong G.K."/>
            <person name="Wymore A."/>
            <person name="Zhang Y."/>
            <person name="Zimmer A.D."/>
            <person name="Quatrano R.S."/>
            <person name="Mayer K.F.X."/>
            <person name="Goodstein D."/>
            <person name="Casacuberta J.M."/>
            <person name="Vandepoele K."/>
            <person name="Reski R."/>
            <person name="Cuming A.C."/>
            <person name="Tuskan G.A."/>
            <person name="Maumus F."/>
            <person name="Salse J."/>
            <person name="Schmutz J."/>
            <person name="Rensing S.A."/>
        </authorList>
    </citation>
    <scope>NUCLEOTIDE SEQUENCE [LARGE SCALE GENOMIC DNA]</scope>
    <source>
        <strain evidence="3 4">cv. Gransden 2004</strain>
    </source>
</reference>
<keyword evidence="4" id="KW-1185">Reference proteome</keyword>
<dbReference type="EnsemblPlants" id="Pp3c18_6369V3.1">
    <property type="protein sequence ID" value="Pp3c18_6369V3.1"/>
    <property type="gene ID" value="Pp3c18_6369"/>
</dbReference>
<accession>A0A2K1J039</accession>
<name>A0A2K1J039_PHYPA</name>
<dbReference type="PaxDb" id="3218-PP1S185_67V6.1"/>
<dbReference type="AlphaFoldDB" id="A0A2K1J039"/>
<keyword evidence="1" id="KW-0472">Membrane</keyword>
<proteinExistence type="predicted"/>
<reference evidence="3" key="3">
    <citation type="submission" date="2020-12" db="UniProtKB">
        <authorList>
            <consortium name="EnsemblPlants"/>
        </authorList>
    </citation>
    <scope>IDENTIFICATION</scope>
</reference>